<gene>
    <name evidence="1" type="ORF">QO014_003181</name>
</gene>
<keyword evidence="1" id="KW-0238">DNA-binding</keyword>
<organism evidence="1 2">
    <name type="scientific">Kaistia dalseonensis</name>
    <dbReference type="NCBI Taxonomy" id="410840"/>
    <lineage>
        <taxon>Bacteria</taxon>
        <taxon>Pseudomonadati</taxon>
        <taxon>Pseudomonadota</taxon>
        <taxon>Alphaproteobacteria</taxon>
        <taxon>Hyphomicrobiales</taxon>
        <taxon>Kaistiaceae</taxon>
        <taxon>Kaistia</taxon>
    </lineage>
</organism>
<keyword evidence="2" id="KW-1185">Reference proteome</keyword>
<dbReference type="Proteomes" id="UP001241603">
    <property type="component" value="Unassembled WGS sequence"/>
</dbReference>
<sequence>MPDRPLTLKQLTEPASEYFVGSRSYIYTQIAAGELQAKKFGRAVRVMQSERERFIASRPAADIRLGGQRSR</sequence>
<accession>A0ABU0H8Y8</accession>
<evidence type="ECO:0000313" key="2">
    <source>
        <dbReference type="Proteomes" id="UP001241603"/>
    </source>
</evidence>
<reference evidence="1 2" key="1">
    <citation type="submission" date="2023-07" db="EMBL/GenBank/DDBJ databases">
        <title>Genomic Encyclopedia of Type Strains, Phase IV (KMG-IV): sequencing the most valuable type-strain genomes for metagenomic binning, comparative biology and taxonomic classification.</title>
        <authorList>
            <person name="Goeker M."/>
        </authorList>
    </citation>
    <scope>NUCLEOTIDE SEQUENCE [LARGE SCALE GENOMIC DNA]</scope>
    <source>
        <strain evidence="1 2">B6-8</strain>
    </source>
</reference>
<protein>
    <submittedName>
        <fullName evidence="1">DNA-binding transcriptional regulator AlpA</fullName>
    </submittedName>
</protein>
<name>A0ABU0H8Y8_9HYPH</name>
<evidence type="ECO:0000313" key="1">
    <source>
        <dbReference type="EMBL" id="MDQ0438786.1"/>
    </source>
</evidence>
<comment type="caution">
    <text evidence="1">The sequence shown here is derived from an EMBL/GenBank/DDBJ whole genome shotgun (WGS) entry which is preliminary data.</text>
</comment>
<dbReference type="GO" id="GO:0003677">
    <property type="term" value="F:DNA binding"/>
    <property type="evidence" value="ECO:0007669"/>
    <property type="project" value="UniProtKB-KW"/>
</dbReference>
<dbReference type="EMBL" id="JAUSVO010000004">
    <property type="protein sequence ID" value="MDQ0438786.1"/>
    <property type="molecule type" value="Genomic_DNA"/>
</dbReference>
<proteinExistence type="predicted"/>